<evidence type="ECO:0000313" key="1">
    <source>
        <dbReference type="EMBL" id="KAJ2977777.1"/>
    </source>
</evidence>
<dbReference type="Proteomes" id="UP001143910">
    <property type="component" value="Unassembled WGS sequence"/>
</dbReference>
<name>A0ACC1NFW2_9HYPO</name>
<sequence>MPSDQAEYVVRSATSHNEVQDFWWRHMTSLGWNRAALDGASHYKVARDGQDWLVVVPKGTDKAIGTVISFTYPNKAGWVGFFIMEAEFRGRGLGAKLFKAALESFKQSKVEYIGLDGVEEQVPTYGRRGFVTTGRINLYTHEPASLEEGSTTPALEDGVEVVDIRHVDARALGDLDLAHTGLARHVLWTDALFDRPDAYGFAVISSTTKEVKGLVLVRDCEHGRRVGPLLAADSDQATVLLHRAMTDATPFTGSWIAEVFGPNEASSRPFLALGWKYINVDYHRMWVEGKQPPQQAPGGQGTKGMFAIFDASEGLNLNKV</sequence>
<proteinExistence type="predicted"/>
<protein>
    <submittedName>
        <fullName evidence="1">Uncharacterized protein</fullName>
    </submittedName>
</protein>
<gene>
    <name evidence="1" type="ORF">NQ176_g4180</name>
</gene>
<reference evidence="1" key="1">
    <citation type="submission" date="2022-08" db="EMBL/GenBank/DDBJ databases">
        <title>Genome Sequence of Lecanicillium fungicola.</title>
        <authorList>
            <person name="Buettner E."/>
        </authorList>
    </citation>
    <scope>NUCLEOTIDE SEQUENCE</scope>
    <source>
        <strain evidence="1">Babe33</strain>
    </source>
</reference>
<comment type="caution">
    <text evidence="1">The sequence shown here is derived from an EMBL/GenBank/DDBJ whole genome shotgun (WGS) entry which is preliminary data.</text>
</comment>
<organism evidence="1 2">
    <name type="scientific">Zarea fungicola</name>
    <dbReference type="NCBI Taxonomy" id="93591"/>
    <lineage>
        <taxon>Eukaryota</taxon>
        <taxon>Fungi</taxon>
        <taxon>Dikarya</taxon>
        <taxon>Ascomycota</taxon>
        <taxon>Pezizomycotina</taxon>
        <taxon>Sordariomycetes</taxon>
        <taxon>Hypocreomycetidae</taxon>
        <taxon>Hypocreales</taxon>
        <taxon>Cordycipitaceae</taxon>
        <taxon>Zarea</taxon>
    </lineage>
</organism>
<evidence type="ECO:0000313" key="2">
    <source>
        <dbReference type="Proteomes" id="UP001143910"/>
    </source>
</evidence>
<dbReference type="EMBL" id="JANJQO010000439">
    <property type="protein sequence ID" value="KAJ2977777.1"/>
    <property type="molecule type" value="Genomic_DNA"/>
</dbReference>
<keyword evidence="2" id="KW-1185">Reference proteome</keyword>
<accession>A0ACC1NFW2</accession>